<sequence length="295" mass="31475">MRARQPDRARTPPSPGPAAPAAGHRVLALQRVAGNRATAGVIRLARQVAGDPEPVQETESRPVAQALRARGAAFGESGPRVLRLQVLLNARLGDRVLNSDGVYGPRTEEQVAAFQASTRRFAPAPGPNPLPPPLPPFPGPGPAPDPDPPELEATGVADPATVAALEQAVRAGDGLEVTDLEVIKEAYRLVRDQRHALRLGLLSAVANAARMMEADGLSDRFRGTEIDYWEAGAEHANGHFATARGLYESILADEDEGGWDGLHDNCRLQLGMLESGLRATREFNDDPNLKEAGEE</sequence>
<organism evidence="3 4">
    <name type="scientific">Baekduia soli</name>
    <dbReference type="NCBI Taxonomy" id="496014"/>
    <lineage>
        <taxon>Bacteria</taxon>
        <taxon>Bacillati</taxon>
        <taxon>Actinomycetota</taxon>
        <taxon>Thermoleophilia</taxon>
        <taxon>Solirubrobacterales</taxon>
        <taxon>Baekduiaceae</taxon>
        <taxon>Baekduia</taxon>
    </lineage>
</organism>
<dbReference type="Proteomes" id="UP000321805">
    <property type="component" value="Chromosome"/>
</dbReference>
<feature type="compositionally biased region" description="Basic and acidic residues" evidence="1">
    <location>
        <begin position="1"/>
        <end position="10"/>
    </location>
</feature>
<name>A0A5B8U9X7_9ACTN</name>
<dbReference type="KEGG" id="bsol:FSW04_18815"/>
<proteinExistence type="predicted"/>
<evidence type="ECO:0000313" key="4">
    <source>
        <dbReference type="Proteomes" id="UP000321805"/>
    </source>
</evidence>
<reference evidence="3 4" key="1">
    <citation type="journal article" date="2018" name="J. Microbiol.">
        <title>Baekduia soli gen. nov., sp. nov., a novel bacterium isolated from the soil of Baekdu Mountain and proposal of a novel family name, Baekduiaceae fam. nov.</title>
        <authorList>
            <person name="An D.S."/>
            <person name="Siddiqi M.Z."/>
            <person name="Kim K.H."/>
            <person name="Yu H.S."/>
            <person name="Im W.T."/>
        </authorList>
    </citation>
    <scope>NUCLEOTIDE SEQUENCE [LARGE SCALE GENOMIC DNA]</scope>
    <source>
        <strain evidence="3 4">BR7-21</strain>
    </source>
</reference>
<dbReference type="InterPro" id="IPR036365">
    <property type="entry name" value="PGBD-like_sf"/>
</dbReference>
<dbReference type="Pfam" id="PF01471">
    <property type="entry name" value="PG_binding_1"/>
    <property type="match status" value="1"/>
</dbReference>
<dbReference type="RefSeq" id="WP_146921782.1">
    <property type="nucleotide sequence ID" value="NZ_CP042430.1"/>
</dbReference>
<dbReference type="EMBL" id="CP042430">
    <property type="protein sequence ID" value="QEC49421.1"/>
    <property type="molecule type" value="Genomic_DNA"/>
</dbReference>
<dbReference type="InterPro" id="IPR002477">
    <property type="entry name" value="Peptidoglycan-bd-like"/>
</dbReference>
<evidence type="ECO:0000313" key="3">
    <source>
        <dbReference type="EMBL" id="QEC49421.1"/>
    </source>
</evidence>
<evidence type="ECO:0000256" key="1">
    <source>
        <dbReference type="SAM" id="MobiDB-lite"/>
    </source>
</evidence>
<dbReference type="SUPFAM" id="SSF47090">
    <property type="entry name" value="PGBD-like"/>
    <property type="match status" value="1"/>
</dbReference>
<gene>
    <name evidence="3" type="ORF">FSW04_18815</name>
</gene>
<feature type="region of interest" description="Disordered" evidence="1">
    <location>
        <begin position="1"/>
        <end position="22"/>
    </location>
</feature>
<dbReference type="Gene3D" id="1.10.101.10">
    <property type="entry name" value="PGBD-like superfamily/PGBD"/>
    <property type="match status" value="1"/>
</dbReference>
<keyword evidence="4" id="KW-1185">Reference proteome</keyword>
<accession>A0A5B8U9X7</accession>
<dbReference type="InterPro" id="IPR036366">
    <property type="entry name" value="PGBDSf"/>
</dbReference>
<feature type="compositionally biased region" description="Pro residues" evidence="1">
    <location>
        <begin position="124"/>
        <end position="146"/>
    </location>
</feature>
<feature type="region of interest" description="Disordered" evidence="1">
    <location>
        <begin position="120"/>
        <end position="154"/>
    </location>
</feature>
<dbReference type="AlphaFoldDB" id="A0A5B8U9X7"/>
<dbReference type="OrthoDB" id="3874291at2"/>
<protein>
    <submittedName>
        <fullName evidence="3">Peptidoglycan-binding protein</fullName>
    </submittedName>
</protein>
<feature type="domain" description="Peptidoglycan binding-like" evidence="2">
    <location>
        <begin position="77"/>
        <end position="117"/>
    </location>
</feature>
<evidence type="ECO:0000259" key="2">
    <source>
        <dbReference type="Pfam" id="PF01471"/>
    </source>
</evidence>